<dbReference type="AlphaFoldDB" id="A0A077PI46"/>
<keyword evidence="2" id="KW-1185">Reference proteome</keyword>
<dbReference type="Proteomes" id="UP000028500">
    <property type="component" value="Unassembled WGS sequence"/>
</dbReference>
<evidence type="ECO:0000313" key="1">
    <source>
        <dbReference type="EMBL" id="CDH20322.1"/>
    </source>
</evidence>
<organism evidence="1 2">
    <name type="scientific">Xenorhabdus bovienii str. kraussei Quebec</name>
    <dbReference type="NCBI Taxonomy" id="1398203"/>
    <lineage>
        <taxon>Bacteria</taxon>
        <taxon>Pseudomonadati</taxon>
        <taxon>Pseudomonadota</taxon>
        <taxon>Gammaproteobacteria</taxon>
        <taxon>Enterobacterales</taxon>
        <taxon>Morganellaceae</taxon>
        <taxon>Xenorhabdus</taxon>
    </lineage>
</organism>
<gene>
    <name evidence="1" type="ORF">XBKQ1_2600004</name>
</gene>
<proteinExistence type="predicted"/>
<evidence type="ECO:0000313" key="2">
    <source>
        <dbReference type="Proteomes" id="UP000028500"/>
    </source>
</evidence>
<protein>
    <submittedName>
        <fullName evidence="1">Uncharacterized protein</fullName>
    </submittedName>
</protein>
<reference evidence="1" key="1">
    <citation type="submission" date="2013-07" db="EMBL/GenBank/DDBJ databases">
        <title>Sub-species coevolution in mutualistic symbiosis.</title>
        <authorList>
            <person name="Murfin K."/>
            <person name="Klassen J."/>
            <person name="Lee M."/>
            <person name="Forst S."/>
            <person name="Stock P."/>
            <person name="Goodrich-Blair H."/>
        </authorList>
    </citation>
    <scope>NUCLEOTIDE SEQUENCE [LARGE SCALE GENOMIC DNA]</scope>
    <source>
        <strain evidence="1">Kraussei Quebec</strain>
    </source>
</reference>
<accession>A0A077PI46</accession>
<dbReference type="EMBL" id="CBSY010000180">
    <property type="protein sequence ID" value="CDH20322.1"/>
    <property type="molecule type" value="Genomic_DNA"/>
</dbReference>
<dbReference type="RefSeq" id="WP_051861308.1">
    <property type="nucleotide sequence ID" value="NZ_CAWLZI010000243.1"/>
</dbReference>
<dbReference type="HOGENOM" id="CLU_2304976_0_0_6"/>
<name>A0A077PI46_XENBV</name>
<comment type="caution">
    <text evidence="1">The sequence shown here is derived from an EMBL/GenBank/DDBJ whole genome shotgun (WGS) entry which is preliminary data.</text>
</comment>
<sequence length="100" mass="11194">MSSRNLLNLLNSIYGTEPSCINSNDLIEGDELQSLKKVPDNIGLVSKHTINLILWTERGAANYSKMLDQLYQLKKDDSDLSHHKNQELVVAKGLLRISTA</sequence>